<sequence length="92" mass="10182">MYPETPRETASPDFDPATGELPEGFNRQPDWRQLKAGDRVVIRSPSHAPAAGTIDAAADDGSILWLLPDDGSTRKIYCRSDHEEIWAFAKAQ</sequence>
<evidence type="ECO:0000256" key="1">
    <source>
        <dbReference type="SAM" id="MobiDB-lite"/>
    </source>
</evidence>
<feature type="region of interest" description="Disordered" evidence="1">
    <location>
        <begin position="1"/>
        <end position="30"/>
    </location>
</feature>
<evidence type="ECO:0000313" key="2">
    <source>
        <dbReference type="EMBL" id="MBL0704227.1"/>
    </source>
</evidence>
<dbReference type="Proteomes" id="UP000639051">
    <property type="component" value="Unassembled WGS sequence"/>
</dbReference>
<gene>
    <name evidence="2" type="ORF">JJE72_01740</name>
</gene>
<comment type="caution">
    <text evidence="2">The sequence shown here is derived from an EMBL/GenBank/DDBJ whole genome shotgun (WGS) entry which is preliminary data.</text>
</comment>
<dbReference type="RefSeq" id="WP_189695355.1">
    <property type="nucleotide sequence ID" value="NZ_BNCM01000026.1"/>
</dbReference>
<name>A0ABS1JYU4_9MICC</name>
<protein>
    <submittedName>
        <fullName evidence="2">Uncharacterized protein</fullName>
    </submittedName>
</protein>
<keyword evidence="3" id="KW-1185">Reference proteome</keyword>
<accession>A0ABS1JYU4</accession>
<dbReference type="EMBL" id="JAERRC010000007">
    <property type="protein sequence ID" value="MBL0704227.1"/>
    <property type="molecule type" value="Genomic_DNA"/>
</dbReference>
<reference evidence="2 3" key="1">
    <citation type="submission" date="2021-01" db="EMBL/GenBank/DDBJ databases">
        <title>Genome public.</title>
        <authorList>
            <person name="Liu C."/>
            <person name="Sun Q."/>
        </authorList>
    </citation>
    <scope>NUCLEOTIDE SEQUENCE [LARGE SCALE GENOMIC DNA]</scope>
    <source>
        <strain evidence="2 3">JC656</strain>
    </source>
</reference>
<evidence type="ECO:0000313" key="3">
    <source>
        <dbReference type="Proteomes" id="UP000639051"/>
    </source>
</evidence>
<organism evidence="2 3">
    <name type="scientific">Sinomonas cellulolyticus</name>
    <dbReference type="NCBI Taxonomy" id="2801916"/>
    <lineage>
        <taxon>Bacteria</taxon>
        <taxon>Bacillati</taxon>
        <taxon>Actinomycetota</taxon>
        <taxon>Actinomycetes</taxon>
        <taxon>Micrococcales</taxon>
        <taxon>Micrococcaceae</taxon>
        <taxon>Sinomonas</taxon>
    </lineage>
</organism>
<proteinExistence type="predicted"/>